<proteinExistence type="inferred from homology"/>
<dbReference type="Gene3D" id="2.70.98.10">
    <property type="match status" value="1"/>
</dbReference>
<dbReference type="Pfam" id="PF08124">
    <property type="entry name" value="Lyase_8_N"/>
    <property type="match status" value="1"/>
</dbReference>
<keyword evidence="3" id="KW-0456">Lyase</keyword>
<dbReference type="EMBL" id="JAAVJI010000008">
    <property type="protein sequence ID" value="NJP01992.1"/>
    <property type="molecule type" value="Genomic_DNA"/>
</dbReference>
<dbReference type="SUPFAM" id="SSF49863">
    <property type="entry name" value="Hyaluronate lyase-like, C-terminal domain"/>
    <property type="match status" value="1"/>
</dbReference>
<dbReference type="InterPro" id="IPR011013">
    <property type="entry name" value="Gal_mutarotase_sf_dom"/>
</dbReference>
<gene>
    <name evidence="6" type="ORF">HBH25_14165</name>
</gene>
<dbReference type="RefSeq" id="WP_168084566.1">
    <property type="nucleotide sequence ID" value="NZ_JAAVJI010000008.1"/>
</dbReference>
<dbReference type="InterPro" id="IPR012970">
    <property type="entry name" value="Lyase_8_alpha_N"/>
</dbReference>
<evidence type="ECO:0000259" key="5">
    <source>
        <dbReference type="Pfam" id="PF08124"/>
    </source>
</evidence>
<accession>A0ABX0YFD2</accession>
<keyword evidence="2" id="KW-0732">Signal</keyword>
<evidence type="ECO:0000256" key="3">
    <source>
        <dbReference type="ARBA" id="ARBA00023239"/>
    </source>
</evidence>
<dbReference type="InterPro" id="IPR011071">
    <property type="entry name" value="Lyase_8-like_C"/>
</dbReference>
<feature type="domain" description="Polysaccharide lyase family 8 central" evidence="4">
    <location>
        <begin position="346"/>
        <end position="594"/>
    </location>
</feature>
<feature type="domain" description="Polysaccharide lyase 8 N-terminal alpha-helical" evidence="5">
    <location>
        <begin position="45"/>
        <end position="303"/>
    </location>
</feature>
<protein>
    <recommendedName>
        <fullName evidence="8">Chondroitin AC lyase</fullName>
    </recommendedName>
</protein>
<evidence type="ECO:0008006" key="8">
    <source>
        <dbReference type="Google" id="ProtNLM"/>
    </source>
</evidence>
<dbReference type="SUPFAM" id="SSF74650">
    <property type="entry name" value="Galactose mutarotase-like"/>
    <property type="match status" value="1"/>
</dbReference>
<dbReference type="Proteomes" id="UP000746535">
    <property type="component" value="Unassembled WGS sequence"/>
</dbReference>
<dbReference type="Gene3D" id="1.50.10.100">
    <property type="entry name" value="Chondroitin AC/alginate lyase"/>
    <property type="match status" value="1"/>
</dbReference>
<keyword evidence="7" id="KW-1185">Reference proteome</keyword>
<evidence type="ECO:0000256" key="1">
    <source>
        <dbReference type="ARBA" id="ARBA00006699"/>
    </source>
</evidence>
<dbReference type="PANTHER" id="PTHR38481:SF1">
    <property type="entry name" value="HYALURONATE LYASE"/>
    <property type="match status" value="1"/>
</dbReference>
<evidence type="ECO:0000256" key="2">
    <source>
        <dbReference type="ARBA" id="ARBA00022729"/>
    </source>
</evidence>
<dbReference type="InterPro" id="IPR003159">
    <property type="entry name" value="Lyase_8_central_dom"/>
</dbReference>
<comment type="caution">
    <text evidence="6">The sequence shown here is derived from an EMBL/GenBank/DDBJ whole genome shotgun (WGS) entry which is preliminary data.</text>
</comment>
<organism evidence="6 7">
    <name type="scientific">Pseudomonas quercus</name>
    <dbReference type="NCBI Taxonomy" id="2722792"/>
    <lineage>
        <taxon>Bacteria</taxon>
        <taxon>Pseudomonadati</taxon>
        <taxon>Pseudomonadota</taxon>
        <taxon>Gammaproteobacteria</taxon>
        <taxon>Pseudomonadales</taxon>
        <taxon>Pseudomonadaceae</taxon>
        <taxon>Pseudomonas</taxon>
    </lineage>
</organism>
<sequence length="732" mass="81218">MTNSKDEQAIKNDAAAVFERLQALVAVVPSTADANAWLAKASSNGSFTDIAYPSQTAVADVGPWEDHLHRVLRLASFAIKGAEEKQKAGYRAAAAKALVWYTQCDVQTTNWWQREIGLAKRAGHALVVLAAAGSNDVPIETVDYLEKVSNITSGTRHMTGANLADLADNQLMWAFGGWKVSSNVNYLKKAHDASVALSKLYRPVTLNGPELGEGIRVDGSFSQHNPVQGDTVYSQLYTGGYGVVFLDVFFKYSALLTGAYALSSECIEHVYIFIEKGLLGAYHNGQYDPHTLGRGISRPQAERPGTPQWLIWYMKRRQQKGYGNLESFDAIEVSIEDLPCNRINAHWLNDSLTAKFEGFAFFNKVVSTRTVGTETGNGENLKGFYLGCGTYFLVAGGHEYRNIQPLLDWQRLPGLTAEHDPDFSFPLLEWGKNAWGSHDFAGVLGTSTFLVNRSYTVDCGITALQLTKGNLQDTRKTIIVHQGSVYCLGHAGSLEKATHPVYTTVNQCLFKDEVIIKCAGGTEQKISTGISTFEQTESIIHDGFLYDFGNYNLPTITITIEERQENWRTINTSAPNRMQKAKILTIYTEHKPGSETYFWRISRHSQMQHFSLDGHENTREWQIIGLTFKLGVESGSPVHRHAGTVAGSIFDAPRTLFISNGPSFEFSSPCIFIIIYKTQPSRWEITISDPTHKLENITINATWHGKEQTLTAHFPAGEKQGESATVSLFWPN</sequence>
<name>A0ABX0YFD2_9PSED</name>
<evidence type="ECO:0000313" key="7">
    <source>
        <dbReference type="Proteomes" id="UP000746535"/>
    </source>
</evidence>
<comment type="similarity">
    <text evidence="1">Belongs to the polysaccharide lyase 8 family.</text>
</comment>
<reference evidence="6 7" key="1">
    <citation type="submission" date="2020-03" db="EMBL/GenBank/DDBJ databases">
        <authorList>
            <person name="Wang L."/>
            <person name="He N."/>
            <person name="Li Y."/>
            <person name="Fang Y."/>
            <person name="Zhang F."/>
        </authorList>
    </citation>
    <scope>NUCLEOTIDE SEQUENCE [LARGE SCALE GENOMIC DNA]</scope>
    <source>
        <strain evidence="7">hsmgli-8</strain>
    </source>
</reference>
<dbReference type="Gene3D" id="2.60.220.10">
    <property type="entry name" value="Polysaccharide lyase family 8-like, C-terminal"/>
    <property type="match status" value="1"/>
</dbReference>
<dbReference type="InterPro" id="IPR008929">
    <property type="entry name" value="Chondroitin_lyas"/>
</dbReference>
<dbReference type="Pfam" id="PF02278">
    <property type="entry name" value="Lyase_8"/>
    <property type="match status" value="1"/>
</dbReference>
<dbReference type="PANTHER" id="PTHR38481">
    <property type="entry name" value="HYALURONATE LYASE"/>
    <property type="match status" value="1"/>
</dbReference>
<evidence type="ECO:0000259" key="4">
    <source>
        <dbReference type="Pfam" id="PF02278"/>
    </source>
</evidence>
<dbReference type="SUPFAM" id="SSF48230">
    <property type="entry name" value="Chondroitin AC/alginate lyase"/>
    <property type="match status" value="1"/>
</dbReference>
<dbReference type="InterPro" id="IPR038970">
    <property type="entry name" value="Lyase_8"/>
</dbReference>
<dbReference type="InterPro" id="IPR014718">
    <property type="entry name" value="GH-type_carb-bd"/>
</dbReference>
<evidence type="ECO:0000313" key="6">
    <source>
        <dbReference type="EMBL" id="NJP01992.1"/>
    </source>
</evidence>